<evidence type="ECO:0000256" key="1">
    <source>
        <dbReference type="SAM" id="MobiDB-lite"/>
    </source>
</evidence>
<dbReference type="Proteomes" id="UP000238413">
    <property type="component" value="Chromosome"/>
</dbReference>
<evidence type="ECO:0000313" key="2">
    <source>
        <dbReference type="EMBL" id="AVH55640.1"/>
    </source>
</evidence>
<accession>A0ABN5HYF5</accession>
<proteinExistence type="predicted"/>
<sequence>MFMHVVSPGERGTPEATGAKSGTLSSLLPGGKLPRGAVVSAGGDLPLLIALAAEAATDGGAWAAVGLPQLGGLAAADAGLDLACGLAVPEPGGQWPEVLATVCEAAPVVLLGPVGQVALRTSRRIAARLRRSGTTLLTWQDWPDAHLRLRVAEARWDGLGDGFGLLAGRRARLVVAGRGAAAQPRHAEVWLPGPDGSVQLIAEPAAIAGADVVPLRPVTAG</sequence>
<keyword evidence="3" id="KW-1185">Reference proteome</keyword>
<reference evidence="2 3" key="1">
    <citation type="submission" date="2018-02" db="EMBL/GenBank/DDBJ databases">
        <title>Complete genome sequence of Streptomyces dengpaensis, the producer of angucyclines.</title>
        <authorList>
            <person name="Yumei L."/>
        </authorList>
    </citation>
    <scope>NUCLEOTIDE SEQUENCE [LARGE SCALE GENOMIC DNA]</scope>
    <source>
        <strain evidence="2 3">XZHG99</strain>
    </source>
</reference>
<feature type="region of interest" description="Disordered" evidence="1">
    <location>
        <begin position="1"/>
        <end position="25"/>
    </location>
</feature>
<protein>
    <recommendedName>
        <fullName evidence="4">Translesion DNA synthesis-associated protein ImuA</fullName>
    </recommendedName>
</protein>
<evidence type="ECO:0000313" key="3">
    <source>
        <dbReference type="Proteomes" id="UP000238413"/>
    </source>
</evidence>
<evidence type="ECO:0008006" key="4">
    <source>
        <dbReference type="Google" id="ProtNLM"/>
    </source>
</evidence>
<organism evidence="2 3">
    <name type="scientific">Streptomyces dengpaensis</name>
    <dbReference type="NCBI Taxonomy" id="2049881"/>
    <lineage>
        <taxon>Bacteria</taxon>
        <taxon>Bacillati</taxon>
        <taxon>Actinomycetota</taxon>
        <taxon>Actinomycetes</taxon>
        <taxon>Kitasatosporales</taxon>
        <taxon>Streptomycetaceae</taxon>
        <taxon>Streptomyces</taxon>
    </lineage>
</organism>
<gene>
    <name evidence="2" type="ORF">C4B68_07430</name>
</gene>
<name>A0ABN5HYF5_9ACTN</name>
<dbReference type="EMBL" id="CP026652">
    <property type="protein sequence ID" value="AVH55640.1"/>
    <property type="molecule type" value="Genomic_DNA"/>
</dbReference>